<feature type="transmembrane region" description="Helical" evidence="1">
    <location>
        <begin position="546"/>
        <end position="565"/>
    </location>
</feature>
<dbReference type="SMART" id="SM00460">
    <property type="entry name" value="TGc"/>
    <property type="match status" value="1"/>
</dbReference>
<dbReference type="InterPro" id="IPR038765">
    <property type="entry name" value="Papain-like_cys_pep_sf"/>
</dbReference>
<accession>A0A944H8L2</accession>
<feature type="transmembrane region" description="Helical" evidence="1">
    <location>
        <begin position="62"/>
        <end position="78"/>
    </location>
</feature>
<dbReference type="Pfam" id="PF13559">
    <property type="entry name" value="DUF4129"/>
    <property type="match status" value="1"/>
</dbReference>
<dbReference type="PANTHER" id="PTHR42736">
    <property type="entry name" value="PROTEIN-GLUTAMINE GAMMA-GLUTAMYLTRANSFERASE"/>
    <property type="match status" value="1"/>
</dbReference>
<dbReference type="Gene3D" id="3.10.620.30">
    <property type="match status" value="1"/>
</dbReference>
<comment type="caution">
    <text evidence="3">The sequence shown here is derived from an EMBL/GenBank/DDBJ whole genome shotgun (WGS) entry which is preliminary data.</text>
</comment>
<proteinExistence type="predicted"/>
<gene>
    <name evidence="3" type="ORF">I8J34_09955</name>
</gene>
<dbReference type="SUPFAM" id="SSF54001">
    <property type="entry name" value="Cysteine proteinases"/>
    <property type="match status" value="1"/>
</dbReference>
<name>A0A944H8L2_DENI1</name>
<dbReference type="InterPro" id="IPR021878">
    <property type="entry name" value="TgpA_N"/>
</dbReference>
<sequence length="654" mass="71125">MSRPAADPALSAGQLHWAALCAGATLLPHLPRLPLWLGALAALILLWRVASTRFKGAVPVPRLLAPLLALGAGVLILTQYGTLFGQQAGIALLVLMLGLKYLECRRPRDIQVLVLLCFFLQLGLFLDTQSPLTGAGALLGAWLATTTLLSLHSRQRPSAQVRTAGLLMLQALPLMVVMFVLFPRIPGPLWGLPADAFSGRTGLSDHMEPGAISSLSQSGEIAFRADFAGAPPPPAQRYWRGPVLVDFDGRRWTAPPPRTASQPAYTPRGTAYDYVLTLEAHNRRWLLALDYPGAGIADALYTDTLTVLARQPVHQRMRYAATAYPDSPVGTDLAAGQLIPALALPASGNPRTRALGETLRQRHGQPEAVVTAAIDWLRQAGLMYTLRPPRLGLDTADAFLFDTRQGFCEHFASAFVVLMRAAGVPARVVTGYQGGEINPFDNTLVVRQSDAHAWAEVWLAGEGWRRIDPTAAAAPLRIDGGLAAALPDDAALPLLLRPDLGWLKTLRDRWEFLGNAWNQWVLGYDQKTQRSFLQRLGLTPDDWRQLGMVLLIAIGTVLAALAWWAQRRTLPADPLQRAWQRFERKLARAGLPRLPWEGPADYATRAALAFPASAAAIRAIAGRYATLRYGAAPASARDAQALHSQIKRFSIQCG</sequence>
<protein>
    <submittedName>
        <fullName evidence="3">DUF3488 domain-containing transglutaminase family protein</fullName>
    </submittedName>
</protein>
<dbReference type="PANTHER" id="PTHR42736:SF1">
    <property type="entry name" value="PROTEIN-GLUTAMINE GAMMA-GLUTAMYLTRANSFERASE"/>
    <property type="match status" value="1"/>
</dbReference>
<keyword evidence="1" id="KW-1133">Transmembrane helix</keyword>
<keyword evidence="1" id="KW-0472">Membrane</keyword>
<keyword evidence="1" id="KW-0812">Transmembrane</keyword>
<organism evidence="3 4">
    <name type="scientific">Denitromonas iodatirespirans</name>
    <dbReference type="NCBI Taxonomy" id="2795389"/>
    <lineage>
        <taxon>Bacteria</taxon>
        <taxon>Pseudomonadati</taxon>
        <taxon>Pseudomonadota</taxon>
        <taxon>Betaproteobacteria</taxon>
        <taxon>Rhodocyclales</taxon>
        <taxon>Zoogloeaceae</taxon>
        <taxon>Denitromonas</taxon>
    </lineage>
</organism>
<dbReference type="Pfam" id="PF01841">
    <property type="entry name" value="Transglut_core"/>
    <property type="match status" value="1"/>
</dbReference>
<dbReference type="InterPro" id="IPR052901">
    <property type="entry name" value="Bact_TGase-like"/>
</dbReference>
<dbReference type="InterPro" id="IPR002931">
    <property type="entry name" value="Transglutaminase-like"/>
</dbReference>
<dbReference type="EMBL" id="JAEKFT010000009">
    <property type="protein sequence ID" value="MBT0961495.1"/>
    <property type="molecule type" value="Genomic_DNA"/>
</dbReference>
<keyword evidence="4" id="KW-1185">Reference proteome</keyword>
<feature type="transmembrane region" description="Helical" evidence="1">
    <location>
        <begin position="33"/>
        <end position="50"/>
    </location>
</feature>
<dbReference type="AlphaFoldDB" id="A0A944H8L2"/>
<feature type="domain" description="Transglutaminase-like" evidence="2">
    <location>
        <begin position="400"/>
        <end position="471"/>
    </location>
</feature>
<dbReference type="Proteomes" id="UP000694660">
    <property type="component" value="Unassembled WGS sequence"/>
</dbReference>
<feature type="transmembrane region" description="Helical" evidence="1">
    <location>
        <begin position="132"/>
        <end position="151"/>
    </location>
</feature>
<feature type="transmembrane region" description="Helical" evidence="1">
    <location>
        <begin position="163"/>
        <end position="182"/>
    </location>
</feature>
<reference evidence="4" key="1">
    <citation type="journal article" date="2022" name="ISME J.">
        <title>Genetic and phylogenetic analysis of dissimilatory iodate-reducing bacteria identifies potential niches across the world's oceans.</title>
        <authorList>
            <person name="Reyes-Umana V."/>
            <person name="Henning Z."/>
            <person name="Lee K."/>
            <person name="Barnum T.P."/>
            <person name="Coates J.D."/>
        </authorList>
    </citation>
    <scope>NUCLEOTIDE SEQUENCE [LARGE SCALE GENOMIC DNA]</scope>
    <source>
        <strain evidence="4">IR12</strain>
    </source>
</reference>
<dbReference type="Pfam" id="PF11992">
    <property type="entry name" value="TgpA_N"/>
    <property type="match status" value="1"/>
</dbReference>
<evidence type="ECO:0000313" key="4">
    <source>
        <dbReference type="Proteomes" id="UP000694660"/>
    </source>
</evidence>
<evidence type="ECO:0000259" key="2">
    <source>
        <dbReference type="SMART" id="SM00460"/>
    </source>
</evidence>
<dbReference type="RefSeq" id="WP_214361250.1">
    <property type="nucleotide sequence ID" value="NZ_JAEKFT010000009.1"/>
</dbReference>
<evidence type="ECO:0000256" key="1">
    <source>
        <dbReference type="SAM" id="Phobius"/>
    </source>
</evidence>
<evidence type="ECO:0000313" key="3">
    <source>
        <dbReference type="EMBL" id="MBT0961495.1"/>
    </source>
</evidence>
<dbReference type="InterPro" id="IPR025403">
    <property type="entry name" value="TgpA-like_C"/>
</dbReference>